<gene>
    <name evidence="1" type="ordered locus">YP_0885</name>
</gene>
<accession>A0A0H2W2I4</accession>
<dbReference type="KEGG" id="ypm:YP_0885"/>
<evidence type="ECO:0000313" key="2">
    <source>
        <dbReference type="Proteomes" id="UP000001019"/>
    </source>
</evidence>
<protein>
    <submittedName>
        <fullName evidence="1">Uncharacterized protein</fullName>
    </submittedName>
</protein>
<evidence type="ECO:0000313" key="1">
    <source>
        <dbReference type="EMBL" id="AAS61141.1"/>
    </source>
</evidence>
<reference evidence="2" key="1">
    <citation type="journal article" date="2004" name="DNA Res.">
        <title>Complete genome sequence of Yersinia pestis strain 91001, an isolate avirulent to humans.</title>
        <authorList>
            <person name="Song Y."/>
            <person name="Tong Z."/>
            <person name="Wang J."/>
            <person name="Wang L."/>
            <person name="Guo Z."/>
            <person name="Han Y."/>
            <person name="Zhang J."/>
            <person name="Pei D."/>
            <person name="Zhou D."/>
            <person name="Qin H."/>
            <person name="Pang X."/>
            <person name="Han Y."/>
            <person name="Zhai J."/>
            <person name="Li M."/>
            <person name="Cui B."/>
            <person name="Qi Z."/>
            <person name="Jin L."/>
            <person name="Dai R."/>
            <person name="Chen F."/>
            <person name="Li S."/>
            <person name="Ye C."/>
            <person name="Du Z."/>
            <person name="Lin W."/>
            <person name="Wang J."/>
            <person name="Yu J."/>
            <person name="Yang H."/>
            <person name="Wang J."/>
            <person name="Huang P."/>
            <person name="Yang R."/>
        </authorList>
    </citation>
    <scope>NUCLEOTIDE SEQUENCE [LARGE SCALE GENOMIC DNA]</scope>
    <source>
        <strain evidence="2">91001 / Biovar Mediaevalis</strain>
    </source>
</reference>
<dbReference type="HOGENOM" id="CLU_2048838_0_0_6"/>
<dbReference type="AlphaFoldDB" id="A0A0H2W2I4"/>
<dbReference type="Proteomes" id="UP000001019">
    <property type="component" value="Chromosome"/>
</dbReference>
<sequence length="149" mass="17038">MLLYSNVGEYNDCYDVLIAKTSFTTKDDRMTSAIKITVGYHSFLLPDTHTDYAFPAYINKHIDLIWRYIENNDKIEELSSNPFSKGRTAVLVKAKFLSSELKEFKLKTGIIGYPFDMKDISLYLASQNIKITLCTEFKRNGTLVNSLPS</sequence>
<name>A0A0H2W2I4_YERPE</name>
<proteinExistence type="predicted"/>
<dbReference type="EnsemblBacteria" id="AAS61141">
    <property type="protein sequence ID" value="AAS61141"/>
    <property type="gene ID" value="YP_0885"/>
</dbReference>
<organism evidence="1 2">
    <name type="scientific">Yersinia pestis</name>
    <dbReference type="NCBI Taxonomy" id="632"/>
    <lineage>
        <taxon>Bacteria</taxon>
        <taxon>Pseudomonadati</taxon>
        <taxon>Pseudomonadota</taxon>
        <taxon>Gammaproteobacteria</taxon>
        <taxon>Enterobacterales</taxon>
        <taxon>Yersiniaceae</taxon>
        <taxon>Yersinia</taxon>
    </lineage>
</organism>
<dbReference type="EMBL" id="AE017042">
    <property type="protein sequence ID" value="AAS61141.1"/>
    <property type="molecule type" value="Genomic_DNA"/>
</dbReference>